<dbReference type="GO" id="GO:0005886">
    <property type="term" value="C:plasma membrane"/>
    <property type="evidence" value="ECO:0007669"/>
    <property type="project" value="TreeGrafter"/>
</dbReference>
<dbReference type="RefSeq" id="WP_099392641.1">
    <property type="nucleotide sequence ID" value="NZ_PDYF01000045.1"/>
</dbReference>
<dbReference type="GO" id="GO:0000270">
    <property type="term" value="P:peptidoglycan metabolic process"/>
    <property type="evidence" value="ECO:0007669"/>
    <property type="project" value="TreeGrafter"/>
</dbReference>
<dbReference type="InterPro" id="IPR014729">
    <property type="entry name" value="Rossmann-like_a/b/a_fold"/>
</dbReference>
<proteinExistence type="predicted"/>
<protein>
    <recommendedName>
        <fullName evidence="2">DUF218 domain-containing protein</fullName>
    </recommendedName>
</protein>
<dbReference type="InterPro" id="IPR051599">
    <property type="entry name" value="Cell_Envelope_Assoc"/>
</dbReference>
<evidence type="ECO:0000256" key="1">
    <source>
        <dbReference type="SAM" id="Phobius"/>
    </source>
</evidence>
<gene>
    <name evidence="3" type="ORF">CSX01_12510</name>
</gene>
<dbReference type="Pfam" id="PF02698">
    <property type="entry name" value="DUF218"/>
    <property type="match status" value="1"/>
</dbReference>
<comment type="caution">
    <text evidence="3">The sequence shown here is derived from an EMBL/GenBank/DDBJ whole genome shotgun (WGS) entry which is preliminary data.</text>
</comment>
<dbReference type="Gene3D" id="3.40.50.620">
    <property type="entry name" value="HUPs"/>
    <property type="match status" value="1"/>
</dbReference>
<dbReference type="GO" id="GO:0043164">
    <property type="term" value="P:Gram-negative-bacterium-type cell wall biogenesis"/>
    <property type="evidence" value="ECO:0007669"/>
    <property type="project" value="TreeGrafter"/>
</dbReference>
<reference evidence="3 4" key="1">
    <citation type="submission" date="2017-10" db="EMBL/GenBank/DDBJ databases">
        <title>Resolving the taxonomy of Roseburia spp., Eubacterium rectale and Agathobacter spp. through phylogenomic analysis.</title>
        <authorList>
            <person name="Sheridan P.O."/>
            <person name="Walker A.W."/>
            <person name="Duncan S.H."/>
            <person name="Scott K.P."/>
            <person name="Toole P.W.O."/>
            <person name="Luis P."/>
            <person name="Flint H.J."/>
        </authorList>
    </citation>
    <scope>NUCLEOTIDE SEQUENCE [LARGE SCALE GENOMIC DNA]</scope>
    <source>
        <strain evidence="3 4">JK626</strain>
    </source>
</reference>
<keyword evidence="1" id="KW-0812">Transmembrane</keyword>
<accession>A0A2G3DSW1</accession>
<dbReference type="InterPro" id="IPR003848">
    <property type="entry name" value="DUF218"/>
</dbReference>
<evidence type="ECO:0000313" key="4">
    <source>
        <dbReference type="Proteomes" id="UP000225889"/>
    </source>
</evidence>
<dbReference type="PANTHER" id="PTHR30336">
    <property type="entry name" value="INNER MEMBRANE PROTEIN, PROBABLE PERMEASE"/>
    <property type="match status" value="1"/>
</dbReference>
<dbReference type="PANTHER" id="PTHR30336:SF4">
    <property type="entry name" value="ENVELOPE BIOGENESIS FACTOR ELYC"/>
    <property type="match status" value="1"/>
</dbReference>
<feature type="domain" description="DUF218" evidence="2">
    <location>
        <begin position="96"/>
        <end position="243"/>
    </location>
</feature>
<name>A0A2G3DSW1_9FIRM</name>
<evidence type="ECO:0000259" key="2">
    <source>
        <dbReference type="Pfam" id="PF02698"/>
    </source>
</evidence>
<dbReference type="Proteomes" id="UP000225889">
    <property type="component" value="Unassembled WGS sequence"/>
</dbReference>
<feature type="transmembrane region" description="Helical" evidence="1">
    <location>
        <begin position="32"/>
        <end position="48"/>
    </location>
</feature>
<keyword evidence="1" id="KW-1133">Transmembrane helix</keyword>
<dbReference type="CDD" id="cd06259">
    <property type="entry name" value="YdcF-like"/>
    <property type="match status" value="1"/>
</dbReference>
<feature type="transmembrane region" description="Helical" evidence="1">
    <location>
        <begin position="7"/>
        <end position="26"/>
    </location>
</feature>
<keyword evidence="1" id="KW-0472">Membrane</keyword>
<dbReference type="AlphaFoldDB" id="A0A2G3DSW1"/>
<organism evidence="3 4">
    <name type="scientific">Pseudobutyrivibrio ruminis</name>
    <dbReference type="NCBI Taxonomy" id="46206"/>
    <lineage>
        <taxon>Bacteria</taxon>
        <taxon>Bacillati</taxon>
        <taxon>Bacillota</taxon>
        <taxon>Clostridia</taxon>
        <taxon>Lachnospirales</taxon>
        <taxon>Lachnospiraceae</taxon>
        <taxon>Pseudobutyrivibrio</taxon>
    </lineage>
</organism>
<feature type="transmembrane region" description="Helical" evidence="1">
    <location>
        <begin position="60"/>
        <end position="78"/>
    </location>
</feature>
<reference evidence="3 4" key="2">
    <citation type="submission" date="2017-10" db="EMBL/GenBank/DDBJ databases">
        <authorList>
            <person name="Banno H."/>
            <person name="Chua N.-H."/>
        </authorList>
    </citation>
    <scope>NUCLEOTIDE SEQUENCE [LARGE SCALE GENOMIC DNA]</scope>
    <source>
        <strain evidence="3 4">JK626</strain>
    </source>
</reference>
<sequence>MKAKRFVYTIFVIISLIYSVIVYMVGSGTFSFAIWLAVASFFAFLLFMNSKDRWKKVPKGIRGIFNGVVAASLVVFIICQGCILSQFFSKGEADADYLIVLGAQMRDNGPSIVFRYRLDAAADYLKGNPNAKVVVTGGQGVNESISEGEGGKAYLIEQGISEDRIIVEDESVNTEENIVNALYLIKKDTTTSESDLKFAVVTNNFHLYRGTLLAKRHTDAKITGIAARTEYLYIPNNMVRESFGILKDLV</sequence>
<dbReference type="EMBL" id="PDYF01000045">
    <property type="protein sequence ID" value="PHU33955.1"/>
    <property type="molecule type" value="Genomic_DNA"/>
</dbReference>
<evidence type="ECO:0000313" key="3">
    <source>
        <dbReference type="EMBL" id="PHU33955.1"/>
    </source>
</evidence>